<proteinExistence type="predicted"/>
<keyword evidence="1" id="KW-1133">Transmembrane helix</keyword>
<feature type="transmembrane region" description="Helical" evidence="1">
    <location>
        <begin position="174"/>
        <end position="198"/>
    </location>
</feature>
<dbReference type="NCBIfam" id="NF041646">
    <property type="entry name" value="VC0807_fam"/>
    <property type="match status" value="1"/>
</dbReference>
<evidence type="ECO:0008006" key="4">
    <source>
        <dbReference type="Google" id="ProtNLM"/>
    </source>
</evidence>
<feature type="transmembrane region" description="Helical" evidence="1">
    <location>
        <begin position="71"/>
        <end position="97"/>
    </location>
</feature>
<protein>
    <recommendedName>
        <fullName evidence="4">Intracellular septation protein A</fullName>
    </recommendedName>
</protein>
<organism evidence="2 3">
    <name type="scientific">Amycolatopsis sacchari</name>
    <dbReference type="NCBI Taxonomy" id="115433"/>
    <lineage>
        <taxon>Bacteria</taxon>
        <taxon>Bacillati</taxon>
        <taxon>Actinomycetota</taxon>
        <taxon>Actinomycetes</taxon>
        <taxon>Pseudonocardiales</taxon>
        <taxon>Pseudonocardiaceae</taxon>
        <taxon>Amycolatopsis</taxon>
    </lineage>
</organism>
<dbReference type="InterPro" id="IPR016566">
    <property type="entry name" value="UCP010219"/>
</dbReference>
<dbReference type="EMBL" id="FORP01000035">
    <property type="protein sequence ID" value="SFK80977.1"/>
    <property type="molecule type" value="Genomic_DNA"/>
</dbReference>
<reference evidence="2 3" key="1">
    <citation type="submission" date="2016-10" db="EMBL/GenBank/DDBJ databases">
        <authorList>
            <person name="de Groot N.N."/>
        </authorList>
    </citation>
    <scope>NUCLEOTIDE SEQUENCE [LARGE SCALE GENOMIC DNA]</scope>
    <source>
        <strain evidence="2 3">DSM 44468</strain>
    </source>
</reference>
<dbReference type="OrthoDB" id="3783129at2"/>
<feature type="transmembrane region" description="Helical" evidence="1">
    <location>
        <begin position="150"/>
        <end position="168"/>
    </location>
</feature>
<keyword evidence="1" id="KW-0812">Transmembrane</keyword>
<evidence type="ECO:0000256" key="1">
    <source>
        <dbReference type="SAM" id="Phobius"/>
    </source>
</evidence>
<dbReference type="AlphaFoldDB" id="A0A1I4CL25"/>
<evidence type="ECO:0000313" key="2">
    <source>
        <dbReference type="EMBL" id="SFK80977.1"/>
    </source>
</evidence>
<dbReference type="RefSeq" id="WP_091516118.1">
    <property type="nucleotide sequence ID" value="NZ_CBDQZW010000006.1"/>
</dbReference>
<dbReference type="Pfam" id="PF11361">
    <property type="entry name" value="DUF3159"/>
    <property type="match status" value="1"/>
</dbReference>
<dbReference type="Proteomes" id="UP000199025">
    <property type="component" value="Unassembled WGS sequence"/>
</dbReference>
<name>A0A1I4CL25_9PSEU</name>
<feature type="transmembrane region" description="Helical" evidence="1">
    <location>
        <begin position="103"/>
        <end position="121"/>
    </location>
</feature>
<dbReference type="STRING" id="115433.SAMN05421835_13523"/>
<feature type="transmembrane region" description="Helical" evidence="1">
    <location>
        <begin position="33"/>
        <end position="59"/>
    </location>
</feature>
<evidence type="ECO:0000313" key="3">
    <source>
        <dbReference type="Proteomes" id="UP000199025"/>
    </source>
</evidence>
<keyword evidence="1" id="KW-0472">Membrane</keyword>
<gene>
    <name evidence="2" type="ORF">SAMN05421835_13523</name>
</gene>
<sequence>MPPHLTVHLPAFGALLRQGAKHLLESTVVPLGLFYLLLTLVGFDGGLIAALSWSLLAVVRRVVRREPIPAVLLLTTGLLVARTVLGLVTGSVFLYFLQPTLQNFLIAFVLVASLPFGRPFIAKLADDFCAFPAAFSKHPRIEQLFRRLSLLWALVFLTNGVTTLWILARESVGNFLLVSTAGSWSVVGAAIVVSLLWFRRVLRGEGIALRWGAPVAAVAA</sequence>
<keyword evidence="3" id="KW-1185">Reference proteome</keyword>
<accession>A0A1I4CL25</accession>